<reference evidence="2 4" key="1">
    <citation type="journal article" date="2011" name="Nature">
        <title>The Medicago genome provides insight into the evolution of rhizobial symbioses.</title>
        <authorList>
            <person name="Young N.D."/>
            <person name="Debelle F."/>
            <person name="Oldroyd G.E."/>
            <person name="Geurts R."/>
            <person name="Cannon S.B."/>
            <person name="Udvardi M.K."/>
            <person name="Benedito V.A."/>
            <person name="Mayer K.F."/>
            <person name="Gouzy J."/>
            <person name="Schoof H."/>
            <person name="Van de Peer Y."/>
            <person name="Proost S."/>
            <person name="Cook D.R."/>
            <person name="Meyers B.C."/>
            <person name="Spannagl M."/>
            <person name="Cheung F."/>
            <person name="De Mita S."/>
            <person name="Krishnakumar V."/>
            <person name="Gundlach H."/>
            <person name="Zhou S."/>
            <person name="Mudge J."/>
            <person name="Bharti A.K."/>
            <person name="Murray J.D."/>
            <person name="Naoumkina M.A."/>
            <person name="Rosen B."/>
            <person name="Silverstein K.A."/>
            <person name="Tang H."/>
            <person name="Rombauts S."/>
            <person name="Zhao P.X."/>
            <person name="Zhou P."/>
            <person name="Barbe V."/>
            <person name="Bardou P."/>
            <person name="Bechner M."/>
            <person name="Bellec A."/>
            <person name="Berger A."/>
            <person name="Berges H."/>
            <person name="Bidwell S."/>
            <person name="Bisseling T."/>
            <person name="Choisne N."/>
            <person name="Couloux A."/>
            <person name="Denny R."/>
            <person name="Deshpande S."/>
            <person name="Dai X."/>
            <person name="Doyle J.J."/>
            <person name="Dudez A.M."/>
            <person name="Farmer A.D."/>
            <person name="Fouteau S."/>
            <person name="Franken C."/>
            <person name="Gibelin C."/>
            <person name="Gish J."/>
            <person name="Goldstein S."/>
            <person name="Gonzalez A.J."/>
            <person name="Green P.J."/>
            <person name="Hallab A."/>
            <person name="Hartog M."/>
            <person name="Hua A."/>
            <person name="Humphray S.J."/>
            <person name="Jeong D.H."/>
            <person name="Jing Y."/>
            <person name="Jocker A."/>
            <person name="Kenton S.M."/>
            <person name="Kim D.J."/>
            <person name="Klee K."/>
            <person name="Lai H."/>
            <person name="Lang C."/>
            <person name="Lin S."/>
            <person name="Macmil S.L."/>
            <person name="Magdelenat G."/>
            <person name="Matthews L."/>
            <person name="McCorrison J."/>
            <person name="Monaghan E.L."/>
            <person name="Mun J.H."/>
            <person name="Najar F.Z."/>
            <person name="Nicholson C."/>
            <person name="Noirot C."/>
            <person name="O'Bleness M."/>
            <person name="Paule C.R."/>
            <person name="Poulain J."/>
            <person name="Prion F."/>
            <person name="Qin B."/>
            <person name="Qu C."/>
            <person name="Retzel E.F."/>
            <person name="Riddle C."/>
            <person name="Sallet E."/>
            <person name="Samain S."/>
            <person name="Samson N."/>
            <person name="Sanders I."/>
            <person name="Saurat O."/>
            <person name="Scarpelli C."/>
            <person name="Schiex T."/>
            <person name="Segurens B."/>
            <person name="Severin A.J."/>
            <person name="Sherrier D.J."/>
            <person name="Shi R."/>
            <person name="Sims S."/>
            <person name="Singer S.R."/>
            <person name="Sinharoy S."/>
            <person name="Sterck L."/>
            <person name="Viollet A."/>
            <person name="Wang B.B."/>
            <person name="Wang K."/>
            <person name="Wang M."/>
            <person name="Wang X."/>
            <person name="Warfsmann J."/>
            <person name="Weissenbach J."/>
            <person name="White D.D."/>
            <person name="White J.D."/>
            <person name="Wiley G.B."/>
            <person name="Wincker P."/>
            <person name="Xing Y."/>
            <person name="Yang L."/>
            <person name="Yao Z."/>
            <person name="Ying F."/>
            <person name="Zhai J."/>
            <person name="Zhou L."/>
            <person name="Zuber A."/>
            <person name="Denarie J."/>
            <person name="Dixon R.A."/>
            <person name="May G.D."/>
            <person name="Schwartz D.C."/>
            <person name="Rogers J."/>
            <person name="Quetier F."/>
            <person name="Town C.D."/>
            <person name="Roe B.A."/>
        </authorList>
    </citation>
    <scope>NUCLEOTIDE SEQUENCE [LARGE SCALE GENOMIC DNA]</scope>
    <source>
        <strain evidence="2">A17</strain>
        <strain evidence="3 4">cv. Jemalong A17</strain>
    </source>
</reference>
<reference evidence="3" key="3">
    <citation type="submission" date="2015-04" db="UniProtKB">
        <authorList>
            <consortium name="EnsemblPlants"/>
        </authorList>
    </citation>
    <scope>IDENTIFICATION</scope>
    <source>
        <strain evidence="3">cv. Jemalong A17</strain>
    </source>
</reference>
<dbReference type="PaxDb" id="3880-AET01189"/>
<evidence type="ECO:0000313" key="3">
    <source>
        <dbReference type="EnsemblPlants" id="AET01189"/>
    </source>
</evidence>
<dbReference type="EMBL" id="CM001224">
    <property type="protein sequence ID" value="AET01189.1"/>
    <property type="molecule type" value="Genomic_DNA"/>
</dbReference>
<feature type="compositionally biased region" description="Polar residues" evidence="1">
    <location>
        <begin position="1"/>
        <end position="14"/>
    </location>
</feature>
<reference evidence="2 4" key="2">
    <citation type="journal article" date="2014" name="BMC Genomics">
        <title>An improved genome release (version Mt4.0) for the model legume Medicago truncatula.</title>
        <authorList>
            <person name="Tang H."/>
            <person name="Krishnakumar V."/>
            <person name="Bidwell S."/>
            <person name="Rosen B."/>
            <person name="Chan A."/>
            <person name="Zhou S."/>
            <person name="Gentzbittel L."/>
            <person name="Childs K.L."/>
            <person name="Yandell M."/>
            <person name="Gundlach H."/>
            <person name="Mayer K.F."/>
            <person name="Schwartz D.C."/>
            <person name="Town C.D."/>
        </authorList>
    </citation>
    <scope>GENOME REANNOTATION</scope>
    <source>
        <strain evidence="3 4">cv. Jemalong A17</strain>
    </source>
</reference>
<dbReference type="Proteomes" id="UP000002051">
    <property type="component" value="Chromosome 8"/>
</dbReference>
<dbReference type="PANTHER" id="PTHR33527:SF45">
    <property type="entry name" value="RRM DOMAIN-CONTAINING PROTEIN"/>
    <property type="match status" value="1"/>
</dbReference>
<dbReference type="EnsemblPlants" id="AET01189">
    <property type="protein sequence ID" value="AET01189"/>
    <property type="gene ID" value="MTR_8g006200"/>
</dbReference>
<feature type="region of interest" description="Disordered" evidence="1">
    <location>
        <begin position="1"/>
        <end position="24"/>
    </location>
</feature>
<evidence type="ECO:0000256" key="1">
    <source>
        <dbReference type="SAM" id="MobiDB-lite"/>
    </source>
</evidence>
<name>G7LBL7_MEDTR</name>
<proteinExistence type="predicted"/>
<dbReference type="AlphaFoldDB" id="G7LBL7"/>
<dbReference type="HOGENOM" id="CLU_2053157_0_0_1"/>
<keyword evidence="4" id="KW-1185">Reference proteome</keyword>
<accession>G7LBL7</accession>
<protein>
    <submittedName>
        <fullName evidence="2 3">Uncharacterized protein</fullName>
    </submittedName>
</protein>
<organism evidence="2 4">
    <name type="scientific">Medicago truncatula</name>
    <name type="common">Barrel medic</name>
    <name type="synonym">Medicago tribuloides</name>
    <dbReference type="NCBI Taxonomy" id="3880"/>
    <lineage>
        <taxon>Eukaryota</taxon>
        <taxon>Viridiplantae</taxon>
        <taxon>Streptophyta</taxon>
        <taxon>Embryophyta</taxon>
        <taxon>Tracheophyta</taxon>
        <taxon>Spermatophyta</taxon>
        <taxon>Magnoliopsida</taxon>
        <taxon>eudicotyledons</taxon>
        <taxon>Gunneridae</taxon>
        <taxon>Pentapetalae</taxon>
        <taxon>rosids</taxon>
        <taxon>fabids</taxon>
        <taxon>Fabales</taxon>
        <taxon>Fabaceae</taxon>
        <taxon>Papilionoideae</taxon>
        <taxon>50 kb inversion clade</taxon>
        <taxon>NPAAA clade</taxon>
        <taxon>Hologalegina</taxon>
        <taxon>IRL clade</taxon>
        <taxon>Trifolieae</taxon>
        <taxon>Medicago</taxon>
    </lineage>
</organism>
<dbReference type="PANTHER" id="PTHR33527">
    <property type="entry name" value="OS07G0274300 PROTEIN"/>
    <property type="match status" value="1"/>
</dbReference>
<evidence type="ECO:0000313" key="2">
    <source>
        <dbReference type="EMBL" id="AET01189.1"/>
    </source>
</evidence>
<dbReference type="STRING" id="3880.G7LBL7"/>
<gene>
    <name evidence="2" type="ordered locus">MTR_8g006200</name>
</gene>
<sequence length="120" mass="13853">MDSSNAQTQISKISKLNPHAQEWNRPREEDRCLFITFSKHNAPIKAQDLTMYFEKKYGDCVQSVTMLRGNEGQESALCAKVIFKLSRTLFLATSGEMNFFVNGKSIWCKRYQPKKKQGPR</sequence>
<evidence type="ECO:0000313" key="4">
    <source>
        <dbReference type="Proteomes" id="UP000002051"/>
    </source>
</evidence>